<dbReference type="STRING" id="945553.A0A0D2QAU6"/>
<protein>
    <recommendedName>
        <fullName evidence="2">DUF6697 domain-containing protein</fullName>
    </recommendedName>
</protein>
<accession>A0A0D2QAU6</accession>
<evidence type="ECO:0000259" key="2">
    <source>
        <dbReference type="Pfam" id="PF20411"/>
    </source>
</evidence>
<dbReference type="Pfam" id="PF20411">
    <property type="entry name" value="DUF6697"/>
    <property type="match status" value="1"/>
</dbReference>
<dbReference type="OMA" id="TWANGIL"/>
<organism evidence="3 4">
    <name type="scientific">Hypholoma sublateritium (strain FD-334 SS-4)</name>
    <dbReference type="NCBI Taxonomy" id="945553"/>
    <lineage>
        <taxon>Eukaryota</taxon>
        <taxon>Fungi</taxon>
        <taxon>Dikarya</taxon>
        <taxon>Basidiomycota</taxon>
        <taxon>Agaricomycotina</taxon>
        <taxon>Agaricomycetes</taxon>
        <taxon>Agaricomycetidae</taxon>
        <taxon>Agaricales</taxon>
        <taxon>Agaricineae</taxon>
        <taxon>Strophariaceae</taxon>
        <taxon>Hypholoma</taxon>
    </lineage>
</organism>
<dbReference type="EMBL" id="KN817520">
    <property type="protein sequence ID" value="KJA28750.1"/>
    <property type="molecule type" value="Genomic_DNA"/>
</dbReference>
<sequence>MSIPVKLESAGQNVIAGKCVFNVKEEFGDMRLEFNDDDDTKICAKPDPGLPCLPPKRPRLVFAGVVVPTLAAVKQRRAEEDKSDFKKLALLTNPKVKKNVGMALLSSTLRDRLKPIGLEIQDQYFTIDQATREVAVSRLFISTTYGGNMQQTFPNPARKFLDVHGMDDFMFLPTEYQPEAPLLPGAPGLWFCIDPGYVYDRFDKLRRVFVKVVPMVGSKASVYQFMGMYRLSPAVPAYLTVEEYAAQSAQFHNKWVEGMLEMGWGLTLAARVLLRRELGREPTPQEVENAENSRPTQCQEVLPDEIKAAFLHGEERMYIYTMKCVGYDNDFQRALSEQYYPGWKPPPKPPNQKKLPNSGNGATGMTKAGDRKPRARKRKLEETPESVPDIESELGNDMEYADLPVTRSQKRRREVMPEAA</sequence>
<evidence type="ECO:0000313" key="4">
    <source>
        <dbReference type="Proteomes" id="UP000054270"/>
    </source>
</evidence>
<name>A0A0D2QAU6_HYPSF</name>
<keyword evidence="4" id="KW-1185">Reference proteome</keyword>
<proteinExistence type="predicted"/>
<feature type="domain" description="DUF6697" evidence="2">
    <location>
        <begin position="136"/>
        <end position="337"/>
    </location>
</feature>
<dbReference type="OrthoDB" id="3176940at2759"/>
<reference evidence="4" key="1">
    <citation type="submission" date="2014-04" db="EMBL/GenBank/DDBJ databases">
        <title>Evolutionary Origins and Diversification of the Mycorrhizal Mutualists.</title>
        <authorList>
            <consortium name="DOE Joint Genome Institute"/>
            <consortium name="Mycorrhizal Genomics Consortium"/>
            <person name="Kohler A."/>
            <person name="Kuo A."/>
            <person name="Nagy L.G."/>
            <person name="Floudas D."/>
            <person name="Copeland A."/>
            <person name="Barry K.W."/>
            <person name="Cichocki N."/>
            <person name="Veneault-Fourrey C."/>
            <person name="LaButti K."/>
            <person name="Lindquist E.A."/>
            <person name="Lipzen A."/>
            <person name="Lundell T."/>
            <person name="Morin E."/>
            <person name="Murat C."/>
            <person name="Riley R."/>
            <person name="Ohm R."/>
            <person name="Sun H."/>
            <person name="Tunlid A."/>
            <person name="Henrissat B."/>
            <person name="Grigoriev I.V."/>
            <person name="Hibbett D.S."/>
            <person name="Martin F."/>
        </authorList>
    </citation>
    <scope>NUCLEOTIDE SEQUENCE [LARGE SCALE GENOMIC DNA]</scope>
    <source>
        <strain evidence="4">FD-334 SS-4</strain>
    </source>
</reference>
<dbReference type="InterPro" id="IPR046520">
    <property type="entry name" value="DUF6697"/>
</dbReference>
<feature type="compositionally biased region" description="Acidic residues" evidence="1">
    <location>
        <begin position="388"/>
        <end position="400"/>
    </location>
</feature>
<dbReference type="AlphaFoldDB" id="A0A0D2QAU6"/>
<evidence type="ECO:0000313" key="3">
    <source>
        <dbReference type="EMBL" id="KJA28750.1"/>
    </source>
</evidence>
<feature type="region of interest" description="Disordered" evidence="1">
    <location>
        <begin position="338"/>
        <end position="420"/>
    </location>
</feature>
<dbReference type="Proteomes" id="UP000054270">
    <property type="component" value="Unassembled WGS sequence"/>
</dbReference>
<gene>
    <name evidence="3" type="ORF">HYPSUDRAFT_33099</name>
</gene>
<evidence type="ECO:0000256" key="1">
    <source>
        <dbReference type="SAM" id="MobiDB-lite"/>
    </source>
</evidence>